<name>A0A816RQG3_BRANA</name>
<organism evidence="2">
    <name type="scientific">Brassica napus</name>
    <name type="common">Rape</name>
    <dbReference type="NCBI Taxonomy" id="3708"/>
    <lineage>
        <taxon>Eukaryota</taxon>
        <taxon>Viridiplantae</taxon>
        <taxon>Streptophyta</taxon>
        <taxon>Embryophyta</taxon>
        <taxon>Tracheophyta</taxon>
        <taxon>Spermatophyta</taxon>
        <taxon>Magnoliopsida</taxon>
        <taxon>eudicotyledons</taxon>
        <taxon>Gunneridae</taxon>
        <taxon>Pentapetalae</taxon>
        <taxon>rosids</taxon>
        <taxon>malvids</taxon>
        <taxon>Brassicales</taxon>
        <taxon>Brassicaceae</taxon>
        <taxon>Brassiceae</taxon>
        <taxon>Brassica</taxon>
    </lineage>
</organism>
<evidence type="ECO:0000313" key="2">
    <source>
        <dbReference type="EMBL" id="CAF2076726.1"/>
    </source>
</evidence>
<protein>
    <submittedName>
        <fullName evidence="2">(rape) hypothetical protein</fullName>
    </submittedName>
</protein>
<dbReference type="Proteomes" id="UP001295469">
    <property type="component" value="Chromosome C01"/>
</dbReference>
<sequence length="199" mass="22378">MAGPQPAPELSDFPMVVDKDKGSIEVKDVKKSSWVTVTQVVDKVGRDEERVDSEEVTEDGGGGRKWRRKKRSLMQIRENVLMCHLQSRDLPSKKNGDSSIISSLSRFAILSEDQEESGNTLQEEDKESEEGEIVEDQTNESFEDRSRKKKQKQEVVDGMTRRTSTRHSKGLTKSVAENKTQGTSNLASSMGKKRTAKKF</sequence>
<feature type="region of interest" description="Disordered" evidence="1">
    <location>
        <begin position="46"/>
        <end position="70"/>
    </location>
</feature>
<evidence type="ECO:0000256" key="1">
    <source>
        <dbReference type="SAM" id="MobiDB-lite"/>
    </source>
</evidence>
<reference evidence="2" key="1">
    <citation type="submission" date="2021-01" db="EMBL/GenBank/DDBJ databases">
        <authorList>
            <consortium name="Genoscope - CEA"/>
            <person name="William W."/>
        </authorList>
    </citation>
    <scope>NUCLEOTIDE SEQUENCE</scope>
</reference>
<dbReference type="EMBL" id="HG994365">
    <property type="protein sequence ID" value="CAF2076726.1"/>
    <property type="molecule type" value="Genomic_DNA"/>
</dbReference>
<feature type="compositionally biased region" description="Acidic residues" evidence="1">
    <location>
        <begin position="112"/>
        <end position="138"/>
    </location>
</feature>
<feature type="compositionally biased region" description="Polar residues" evidence="1">
    <location>
        <begin position="175"/>
        <end position="188"/>
    </location>
</feature>
<feature type="region of interest" description="Disordered" evidence="1">
    <location>
        <begin position="111"/>
        <end position="199"/>
    </location>
</feature>
<proteinExistence type="predicted"/>
<gene>
    <name evidence="2" type="ORF">DARMORV10_C01P41150.1</name>
</gene>
<dbReference type="AlphaFoldDB" id="A0A816RQG3"/>
<accession>A0A816RQG3</accession>